<keyword evidence="6" id="KW-0482">Metalloprotease</keyword>
<reference evidence="9 10" key="1">
    <citation type="submission" date="2015-01" db="EMBL/GenBank/DDBJ databases">
        <title>The Genome Sequence of Exophiala xenobiotica CBS118157.</title>
        <authorList>
            <consortium name="The Broad Institute Genomics Platform"/>
            <person name="Cuomo C."/>
            <person name="de Hoog S."/>
            <person name="Gorbushina A."/>
            <person name="Stielow B."/>
            <person name="Teixiera M."/>
            <person name="Abouelleil A."/>
            <person name="Chapman S.B."/>
            <person name="Priest M."/>
            <person name="Young S.K."/>
            <person name="Wortman J."/>
            <person name="Nusbaum C."/>
            <person name="Birren B."/>
        </authorList>
    </citation>
    <scope>NUCLEOTIDE SEQUENCE [LARGE SCALE GENOMIC DNA]</scope>
    <source>
        <strain evidence="9 10">CBS 118157</strain>
    </source>
</reference>
<evidence type="ECO:0000256" key="7">
    <source>
        <dbReference type="SAM" id="MobiDB-lite"/>
    </source>
</evidence>
<dbReference type="Pfam" id="PF07998">
    <property type="entry name" value="Peptidase_M54"/>
    <property type="match status" value="1"/>
</dbReference>
<feature type="region of interest" description="Disordered" evidence="7">
    <location>
        <begin position="446"/>
        <end position="468"/>
    </location>
</feature>
<dbReference type="GO" id="GO:0046872">
    <property type="term" value="F:metal ion binding"/>
    <property type="evidence" value="ECO:0007669"/>
    <property type="project" value="UniProtKB-KW"/>
</dbReference>
<keyword evidence="2" id="KW-0645">Protease</keyword>
<dbReference type="InterPro" id="IPR012962">
    <property type="entry name" value="Pept_M54_archaemetzincn"/>
</dbReference>
<dbReference type="GO" id="GO:0008237">
    <property type="term" value="F:metallopeptidase activity"/>
    <property type="evidence" value="ECO:0007669"/>
    <property type="project" value="UniProtKB-KW"/>
</dbReference>
<keyword evidence="8" id="KW-0732">Signal</keyword>
<dbReference type="SUPFAM" id="SSF55486">
    <property type="entry name" value="Metalloproteases ('zincins'), catalytic domain"/>
    <property type="match status" value="1"/>
</dbReference>
<dbReference type="OrthoDB" id="2365600at2759"/>
<dbReference type="PANTHER" id="PTHR15910:SF1">
    <property type="entry name" value="ARCHAEMETZINCIN-2"/>
    <property type="match status" value="1"/>
</dbReference>
<dbReference type="GeneID" id="25326672"/>
<evidence type="ECO:0000313" key="10">
    <source>
        <dbReference type="Proteomes" id="UP000054342"/>
    </source>
</evidence>
<proteinExistence type="predicted"/>
<organism evidence="9 10">
    <name type="scientific">Exophiala xenobiotica</name>
    <dbReference type="NCBI Taxonomy" id="348802"/>
    <lineage>
        <taxon>Eukaryota</taxon>
        <taxon>Fungi</taxon>
        <taxon>Dikarya</taxon>
        <taxon>Ascomycota</taxon>
        <taxon>Pezizomycotina</taxon>
        <taxon>Eurotiomycetes</taxon>
        <taxon>Chaetothyriomycetidae</taxon>
        <taxon>Chaetothyriales</taxon>
        <taxon>Herpotrichiellaceae</taxon>
        <taxon>Exophiala</taxon>
    </lineage>
</organism>
<comment type="cofactor">
    <cofactor evidence="1">
        <name>Zn(2+)</name>
        <dbReference type="ChEBI" id="CHEBI:29105"/>
    </cofactor>
</comment>
<dbReference type="PANTHER" id="PTHR15910">
    <property type="entry name" value="ARCHAEMETZINCIN"/>
    <property type="match status" value="1"/>
</dbReference>
<protein>
    <submittedName>
        <fullName evidence="9">Uncharacterized protein</fullName>
    </submittedName>
</protein>
<evidence type="ECO:0000256" key="3">
    <source>
        <dbReference type="ARBA" id="ARBA00022723"/>
    </source>
</evidence>
<dbReference type="Proteomes" id="UP000054342">
    <property type="component" value="Unassembled WGS sequence"/>
</dbReference>
<evidence type="ECO:0000256" key="5">
    <source>
        <dbReference type="ARBA" id="ARBA00022833"/>
    </source>
</evidence>
<accession>A0A0D2BUC5</accession>
<evidence type="ECO:0000256" key="6">
    <source>
        <dbReference type="ARBA" id="ARBA00023049"/>
    </source>
</evidence>
<keyword evidence="5" id="KW-0862">Zinc</keyword>
<evidence type="ECO:0000256" key="2">
    <source>
        <dbReference type="ARBA" id="ARBA00022670"/>
    </source>
</evidence>
<evidence type="ECO:0000256" key="8">
    <source>
        <dbReference type="SAM" id="SignalP"/>
    </source>
</evidence>
<feature type="compositionally biased region" description="Polar residues" evidence="7">
    <location>
        <begin position="450"/>
        <end position="459"/>
    </location>
</feature>
<evidence type="ECO:0000256" key="4">
    <source>
        <dbReference type="ARBA" id="ARBA00022801"/>
    </source>
</evidence>
<dbReference type="RefSeq" id="XP_013316660.1">
    <property type="nucleotide sequence ID" value="XM_013461206.1"/>
</dbReference>
<name>A0A0D2BUC5_9EURO</name>
<evidence type="ECO:0000256" key="1">
    <source>
        <dbReference type="ARBA" id="ARBA00001947"/>
    </source>
</evidence>
<keyword evidence="3" id="KW-0479">Metal-binding</keyword>
<dbReference type="InterPro" id="IPR024079">
    <property type="entry name" value="MetalloPept_cat_dom_sf"/>
</dbReference>
<keyword evidence="10" id="KW-1185">Reference proteome</keyword>
<dbReference type="AlphaFoldDB" id="A0A0D2BUC5"/>
<feature type="chain" id="PRO_5002239234" evidence="8">
    <location>
        <begin position="18"/>
        <end position="517"/>
    </location>
</feature>
<evidence type="ECO:0000313" key="9">
    <source>
        <dbReference type="EMBL" id="KIW56076.1"/>
    </source>
</evidence>
<dbReference type="GO" id="GO:0006508">
    <property type="term" value="P:proteolysis"/>
    <property type="evidence" value="ECO:0007669"/>
    <property type="project" value="UniProtKB-KW"/>
</dbReference>
<sequence>MIAWFLSTFFPVSPLQTRLLYPEVEMCEHWTLICSISPYATASSHHAYTDSQLVTAATGKRKLPGSYLTNNALEAFPAPLILPGDDIDCDPKYPPQSFRSWLNLGVRNHVTSRRNVIYLAAAPDIDVDVAFMRDWQHPRLGRNTRRNANPMGADGVDVNVIAAYLRTFYHGLEVKVLPQRLYFTSWEDESSARRGCSTQNQKCQQVGLSTGGEIVRIRVRSTPPADTVSPPQLFAYPYQLNLNDLTDVAMDILPSDAYALLLMTAHDIYESDDDDFCCGRAWGASRVAIVSSARYHTIMDDLHDVDGEHVWPASHCKAFVDEISAQGQAGISGKSGRKAMKGSKAANEPTLSLASTPLQKALNAHLHAFSTGITPDANAASTLLFRLCRTTSHELGHCFGLDHCMYKACVMQGSGSVAEDMRQPPYLCPVCDRKIAWAILQGNSARKEQSSTTMDSLPNQEGRRRARDEFEDCEGKISGWKRGRSLAMKEFCERQRGSFTALAAWCDAMLDIGAEES</sequence>
<dbReference type="HOGENOM" id="CLU_035433_2_1_1"/>
<dbReference type="EMBL" id="KN847319">
    <property type="protein sequence ID" value="KIW56076.1"/>
    <property type="molecule type" value="Genomic_DNA"/>
</dbReference>
<dbReference type="Gene3D" id="3.40.390.10">
    <property type="entry name" value="Collagenase (Catalytic Domain)"/>
    <property type="match status" value="1"/>
</dbReference>
<feature type="signal peptide" evidence="8">
    <location>
        <begin position="1"/>
        <end position="17"/>
    </location>
</feature>
<keyword evidence="4" id="KW-0378">Hydrolase</keyword>
<dbReference type="CDD" id="cd11375">
    <property type="entry name" value="Peptidase_M54"/>
    <property type="match status" value="1"/>
</dbReference>
<gene>
    <name evidence="9" type="ORF">PV05_04764</name>
</gene>